<evidence type="ECO:0000313" key="3">
    <source>
        <dbReference type="Proteomes" id="UP000589626"/>
    </source>
</evidence>
<feature type="domain" description="CobQ/CobB/MinD/ParA nucleotide binding" evidence="1">
    <location>
        <begin position="134"/>
        <end position="343"/>
    </location>
</feature>
<organism evidence="2 3">
    <name type="scientific">Nocardioides soli</name>
    <dbReference type="NCBI Taxonomy" id="1036020"/>
    <lineage>
        <taxon>Bacteria</taxon>
        <taxon>Bacillati</taxon>
        <taxon>Actinomycetota</taxon>
        <taxon>Actinomycetes</taxon>
        <taxon>Propionibacteriales</taxon>
        <taxon>Nocardioidaceae</taxon>
        <taxon>Nocardioides</taxon>
    </lineage>
</organism>
<name>A0A7W4YYL8_9ACTN</name>
<dbReference type="Pfam" id="PF01656">
    <property type="entry name" value="CbiA"/>
    <property type="match status" value="1"/>
</dbReference>
<dbReference type="EMBL" id="JACHWR010000001">
    <property type="protein sequence ID" value="MBB3040234.1"/>
    <property type="molecule type" value="Genomic_DNA"/>
</dbReference>
<dbReference type="SUPFAM" id="SSF52540">
    <property type="entry name" value="P-loop containing nucleoside triphosphate hydrolases"/>
    <property type="match status" value="1"/>
</dbReference>
<protein>
    <submittedName>
        <fullName evidence="2">Pilus assembly protein CpaE</fullName>
    </submittedName>
</protein>
<dbReference type="InterPro" id="IPR050625">
    <property type="entry name" value="ParA/MinD_ATPase"/>
</dbReference>
<dbReference type="RefSeq" id="WP_183590287.1">
    <property type="nucleotide sequence ID" value="NZ_JACHWR010000001.1"/>
</dbReference>
<gene>
    <name evidence="2" type="ORF">FHU40_000035</name>
</gene>
<proteinExistence type="predicted"/>
<dbReference type="GO" id="GO:0005524">
    <property type="term" value="F:ATP binding"/>
    <property type="evidence" value="ECO:0007669"/>
    <property type="project" value="TreeGrafter"/>
</dbReference>
<dbReference type="PANTHER" id="PTHR43384">
    <property type="entry name" value="SEPTUM SITE-DETERMINING PROTEIN MIND HOMOLOG, CHLOROPLASTIC-RELATED"/>
    <property type="match status" value="1"/>
</dbReference>
<dbReference type="AlphaFoldDB" id="A0A7W4YYL8"/>
<comment type="caution">
    <text evidence="2">The sequence shown here is derived from an EMBL/GenBank/DDBJ whole genome shotgun (WGS) entry which is preliminary data.</text>
</comment>
<dbReference type="GO" id="GO:0016887">
    <property type="term" value="F:ATP hydrolysis activity"/>
    <property type="evidence" value="ECO:0007669"/>
    <property type="project" value="TreeGrafter"/>
</dbReference>
<sequence>MTTIVETDPQVAGLVQQLMPGTPSVLTTTDRLARHLERHPEHAVVLGPSVPVEDALRVAEQNRILRPALGVVLLRDSVDDEVLARAMRAGVREVVASDDLPTIGSAVRRVEAIARAMSGAQEQAGPEGARGGLVTVFSTKGGVGKTLVATNLGVALADLGHRVCLVDLDIEGGDVAVMLSLAPQHTLDDLARFDGNLDQSAVESLLTRHSDRLAVLAAPVQLGTVVSPASVGAVLDLLKQMFDVVVVDTSGSFDDQALQALDHSDLLVLVGTLDIPALKNLKLAVGTLDLLNYPRDLWRVVLNRADAKVGLSVEEFEKTLGVRSTVTMPTTREVLVAVNRGEPAVRAYAGRPVGRTLASFAAALSRDLALPAAGRATAARDRRRGRRPRKAA</sequence>
<dbReference type="InterPro" id="IPR027417">
    <property type="entry name" value="P-loop_NTPase"/>
</dbReference>
<reference evidence="2 3" key="1">
    <citation type="submission" date="2020-08" db="EMBL/GenBank/DDBJ databases">
        <title>Sequencing the genomes of 1000 actinobacteria strains.</title>
        <authorList>
            <person name="Klenk H.-P."/>
        </authorList>
    </citation>
    <scope>NUCLEOTIDE SEQUENCE [LARGE SCALE GENOMIC DNA]</scope>
    <source>
        <strain evidence="2 3">DSM 105498</strain>
    </source>
</reference>
<dbReference type="GO" id="GO:0005829">
    <property type="term" value="C:cytosol"/>
    <property type="evidence" value="ECO:0007669"/>
    <property type="project" value="TreeGrafter"/>
</dbReference>
<dbReference type="Proteomes" id="UP000589626">
    <property type="component" value="Unassembled WGS sequence"/>
</dbReference>
<dbReference type="GO" id="GO:0009898">
    <property type="term" value="C:cytoplasmic side of plasma membrane"/>
    <property type="evidence" value="ECO:0007669"/>
    <property type="project" value="TreeGrafter"/>
</dbReference>
<dbReference type="GO" id="GO:0051782">
    <property type="term" value="P:negative regulation of cell division"/>
    <property type="evidence" value="ECO:0007669"/>
    <property type="project" value="TreeGrafter"/>
</dbReference>
<keyword evidence="3" id="KW-1185">Reference proteome</keyword>
<accession>A0A7W4YYL8</accession>
<dbReference type="PANTHER" id="PTHR43384:SF13">
    <property type="entry name" value="SLR0110 PROTEIN"/>
    <property type="match status" value="1"/>
</dbReference>
<dbReference type="Gene3D" id="3.40.50.300">
    <property type="entry name" value="P-loop containing nucleotide triphosphate hydrolases"/>
    <property type="match status" value="1"/>
</dbReference>
<evidence type="ECO:0000259" key="1">
    <source>
        <dbReference type="Pfam" id="PF01656"/>
    </source>
</evidence>
<dbReference type="InterPro" id="IPR002586">
    <property type="entry name" value="CobQ/CobB/MinD/ParA_Nub-bd_dom"/>
</dbReference>
<evidence type="ECO:0000313" key="2">
    <source>
        <dbReference type="EMBL" id="MBB3040234.1"/>
    </source>
</evidence>